<proteinExistence type="inferred from homology"/>
<feature type="transmembrane region" description="Helical" evidence="7">
    <location>
        <begin position="12"/>
        <end position="35"/>
    </location>
</feature>
<feature type="transmembrane region" description="Helical" evidence="7">
    <location>
        <begin position="79"/>
        <end position="98"/>
    </location>
</feature>
<evidence type="ECO:0000256" key="2">
    <source>
        <dbReference type="ARBA" id="ARBA00022448"/>
    </source>
</evidence>
<organism evidence="9 10">
    <name type="scientific">Acetatifactor muris</name>
    <dbReference type="NCBI Taxonomy" id="879566"/>
    <lineage>
        <taxon>Bacteria</taxon>
        <taxon>Bacillati</taxon>
        <taxon>Bacillota</taxon>
        <taxon>Clostridia</taxon>
        <taxon>Lachnospirales</taxon>
        <taxon>Lachnospiraceae</taxon>
        <taxon>Acetatifactor</taxon>
    </lineage>
</organism>
<evidence type="ECO:0000256" key="6">
    <source>
        <dbReference type="ARBA" id="ARBA00023136"/>
    </source>
</evidence>
<evidence type="ECO:0000256" key="7">
    <source>
        <dbReference type="RuleBase" id="RU363032"/>
    </source>
</evidence>
<dbReference type="RefSeq" id="WP_103241155.1">
    <property type="nucleotide sequence ID" value="NZ_CANRXC010000028.1"/>
</dbReference>
<dbReference type="SUPFAM" id="SSF161098">
    <property type="entry name" value="MetI-like"/>
    <property type="match status" value="1"/>
</dbReference>
<dbReference type="PANTHER" id="PTHR43744">
    <property type="entry name" value="ABC TRANSPORTER PERMEASE PROTEIN MG189-RELATED-RELATED"/>
    <property type="match status" value="1"/>
</dbReference>
<dbReference type="OrthoDB" id="157184at2"/>
<dbReference type="PROSITE" id="PS50928">
    <property type="entry name" value="ABC_TM1"/>
    <property type="match status" value="1"/>
</dbReference>
<accession>A0A2K4ZKZ1</accession>
<feature type="transmembrane region" description="Helical" evidence="7">
    <location>
        <begin position="188"/>
        <end position="209"/>
    </location>
</feature>
<dbReference type="CDD" id="cd06261">
    <property type="entry name" value="TM_PBP2"/>
    <property type="match status" value="1"/>
</dbReference>
<dbReference type="GO" id="GO:0055085">
    <property type="term" value="P:transmembrane transport"/>
    <property type="evidence" value="ECO:0007669"/>
    <property type="project" value="InterPro"/>
</dbReference>
<evidence type="ECO:0000256" key="4">
    <source>
        <dbReference type="ARBA" id="ARBA00022692"/>
    </source>
</evidence>
<keyword evidence="2 7" id="KW-0813">Transport</keyword>
<dbReference type="AlphaFoldDB" id="A0A2K4ZKZ1"/>
<dbReference type="PANTHER" id="PTHR43744:SF9">
    <property type="entry name" value="POLYGALACTURONAN_RHAMNOGALACTURONAN TRANSPORT SYSTEM PERMEASE PROTEIN YTCP"/>
    <property type="match status" value="1"/>
</dbReference>
<feature type="transmembrane region" description="Helical" evidence="7">
    <location>
        <begin position="262"/>
        <end position="282"/>
    </location>
</feature>
<keyword evidence="6 7" id="KW-0472">Membrane</keyword>
<dbReference type="GO" id="GO:0005886">
    <property type="term" value="C:plasma membrane"/>
    <property type="evidence" value="ECO:0007669"/>
    <property type="project" value="UniProtKB-SubCell"/>
</dbReference>
<comment type="similarity">
    <text evidence="7">Belongs to the binding-protein-dependent transport system permease family.</text>
</comment>
<dbReference type="Gene3D" id="1.10.3720.10">
    <property type="entry name" value="MetI-like"/>
    <property type="match status" value="1"/>
</dbReference>
<evidence type="ECO:0000256" key="1">
    <source>
        <dbReference type="ARBA" id="ARBA00004651"/>
    </source>
</evidence>
<feature type="transmembrane region" description="Helical" evidence="7">
    <location>
        <begin position="110"/>
        <end position="132"/>
    </location>
</feature>
<keyword evidence="10" id="KW-1185">Reference proteome</keyword>
<dbReference type="Pfam" id="PF00528">
    <property type="entry name" value="BPD_transp_1"/>
    <property type="match status" value="1"/>
</dbReference>
<dbReference type="EMBL" id="OFSM01000022">
    <property type="protein sequence ID" value="SOY31153.1"/>
    <property type="molecule type" value="Genomic_DNA"/>
</dbReference>
<dbReference type="InterPro" id="IPR000515">
    <property type="entry name" value="MetI-like"/>
</dbReference>
<keyword evidence="5 7" id="KW-1133">Transmembrane helix</keyword>
<name>A0A2K4ZKZ1_9FIRM</name>
<reference evidence="9 10" key="1">
    <citation type="submission" date="2018-01" db="EMBL/GenBank/DDBJ databases">
        <authorList>
            <person name="Gaut B.S."/>
            <person name="Morton B.R."/>
            <person name="Clegg M.T."/>
            <person name="Duvall M.R."/>
        </authorList>
    </citation>
    <scope>NUCLEOTIDE SEQUENCE [LARGE SCALE GENOMIC DNA]</scope>
    <source>
        <strain evidence="9">GP69</strain>
    </source>
</reference>
<comment type="subcellular location">
    <subcellularLocation>
        <location evidence="1 7">Cell membrane</location>
        <topology evidence="1 7">Multi-pass membrane protein</topology>
    </subcellularLocation>
</comment>
<evidence type="ECO:0000313" key="10">
    <source>
        <dbReference type="Proteomes" id="UP000236311"/>
    </source>
</evidence>
<feature type="domain" description="ABC transmembrane type-1" evidence="8">
    <location>
        <begin position="75"/>
        <end position="263"/>
    </location>
</feature>
<evidence type="ECO:0000313" key="9">
    <source>
        <dbReference type="EMBL" id="SOY31153.1"/>
    </source>
</evidence>
<evidence type="ECO:0000259" key="8">
    <source>
        <dbReference type="PROSITE" id="PS50928"/>
    </source>
</evidence>
<gene>
    <name evidence="9" type="primary">araQ_19</name>
    <name evidence="9" type="ORF">AMURIS_03888</name>
</gene>
<keyword evidence="4 7" id="KW-0812">Transmembrane</keyword>
<protein>
    <submittedName>
        <fullName evidence="9">L-arabinose transport system permease protein AraQ</fullName>
    </submittedName>
</protein>
<keyword evidence="3" id="KW-1003">Cell membrane</keyword>
<dbReference type="Proteomes" id="UP000236311">
    <property type="component" value="Unassembled WGS sequence"/>
</dbReference>
<dbReference type="InterPro" id="IPR035906">
    <property type="entry name" value="MetI-like_sf"/>
</dbReference>
<evidence type="ECO:0000256" key="3">
    <source>
        <dbReference type="ARBA" id="ARBA00022475"/>
    </source>
</evidence>
<sequence>MKKKGITQDKIVYFVNDLLLLCFALVVLYPILYVVSCSFSSGDALLGGKVRLLPVGFTFEGYKTVFGYTSIWVGYKNTVIYTVIGVIISVVMTLLAAYPLSRDDFKGKKFFTILFIFTMMFSGGMIPSYLLVKNLKLLDTMWSVILPGCVSAYNVVVARTFFKQSIPKELLEAAEMDGCSDFRFFSRIVVPLSKAIIAVMCLWCAMPLWNGYFNAMIYLNSEEKYTLQLVLRRILLMSKIDLTNIGSLDLELIAKNQYLSEMLKYGTIVLSTLPLMILYPFIQKHFAKGVMIGSVKG</sequence>
<evidence type="ECO:0000256" key="5">
    <source>
        <dbReference type="ARBA" id="ARBA00022989"/>
    </source>
</evidence>